<sequence length="331" mass="36905">MTKRRLTQQQRDRIRSIQDKRRERLTQQADNELNQAKEQHLEGLVVTRHGQNLVVADQEGKLHHCLWRQNIGHVVCGDQVVWQSTGEKTGVVIALLDRTSILARPDYSGREKPLAANITQLVVVLASEPAPSEYLLDQYLVTAETIGVKAVIAFNKVDLLNKDQANALNKRFELYKTIGYPLIRISAKFEHGLDPLIDRLRGETSILVGQSGVGKSSLINALLPDQDIQVGHLSSTSGLGRHTTSASTYYSLPDGGHLIDSPGVRSFRLVKLSRNQLEHGFREFGTILGNCRFNDCRHLKEPGCALQQAVAEGEIAQRRLDNFLHMVAQQG</sequence>
<evidence type="ECO:0000313" key="6">
    <source>
        <dbReference type="EMBL" id="VAX11845.1"/>
    </source>
</evidence>
<keyword evidence="2" id="KW-0342">GTP-binding</keyword>
<dbReference type="InterPro" id="IPR012340">
    <property type="entry name" value="NA-bd_OB-fold"/>
</dbReference>
<name>A0A3B1BZK2_9ZZZZ</name>
<reference evidence="6" key="1">
    <citation type="submission" date="2018-06" db="EMBL/GenBank/DDBJ databases">
        <authorList>
            <person name="Zhirakovskaya E."/>
        </authorList>
    </citation>
    <scope>NUCLEOTIDE SEQUENCE</scope>
</reference>
<proteinExistence type="inferred from homology"/>
<dbReference type="InterPro" id="IPR030378">
    <property type="entry name" value="G_CP_dom"/>
</dbReference>
<gene>
    <name evidence="6" type="ORF">MNBD_GAMMA26-2571</name>
</gene>
<dbReference type="AlphaFoldDB" id="A0A3B1BZK2"/>
<dbReference type="PANTHER" id="PTHR32120:SF11">
    <property type="entry name" value="SMALL RIBOSOMAL SUBUNIT BIOGENESIS GTPASE RSGA 1, MITOCHONDRIAL-RELATED"/>
    <property type="match status" value="1"/>
</dbReference>
<evidence type="ECO:0000256" key="1">
    <source>
        <dbReference type="ARBA" id="ARBA00022741"/>
    </source>
</evidence>
<dbReference type="EMBL" id="UOFX01000095">
    <property type="protein sequence ID" value="VAX11845.1"/>
    <property type="molecule type" value="Genomic_DNA"/>
</dbReference>
<dbReference type="InterPro" id="IPR010914">
    <property type="entry name" value="RsgA_GTPase_dom"/>
</dbReference>
<feature type="domain" description="CP-type G" evidence="5">
    <location>
        <begin position="99"/>
        <end position="267"/>
    </location>
</feature>
<dbReference type="PROSITE" id="PS51721">
    <property type="entry name" value="G_CP"/>
    <property type="match status" value="1"/>
</dbReference>
<dbReference type="SUPFAM" id="SSF52540">
    <property type="entry name" value="P-loop containing nucleoside triphosphate hydrolases"/>
    <property type="match status" value="1"/>
</dbReference>
<dbReference type="HAMAP" id="MF_01820">
    <property type="entry name" value="GTPase_RsgA"/>
    <property type="match status" value="1"/>
</dbReference>
<dbReference type="Gene3D" id="3.40.50.300">
    <property type="entry name" value="P-loop containing nucleotide triphosphate hydrolases"/>
    <property type="match status" value="1"/>
</dbReference>
<evidence type="ECO:0000259" key="5">
    <source>
        <dbReference type="PROSITE" id="PS51721"/>
    </source>
</evidence>
<dbReference type="Pfam" id="PF03193">
    <property type="entry name" value="RsgA_GTPase"/>
    <property type="match status" value="1"/>
</dbReference>
<feature type="compositionally biased region" description="Basic and acidic residues" evidence="3">
    <location>
        <begin position="10"/>
        <end position="23"/>
    </location>
</feature>
<evidence type="ECO:0000256" key="3">
    <source>
        <dbReference type="SAM" id="MobiDB-lite"/>
    </source>
</evidence>
<feature type="domain" description="EngC GTPase" evidence="4">
    <location>
        <begin position="116"/>
        <end position="265"/>
    </location>
</feature>
<evidence type="ECO:0000256" key="2">
    <source>
        <dbReference type="ARBA" id="ARBA00023134"/>
    </source>
</evidence>
<feature type="region of interest" description="Disordered" evidence="3">
    <location>
        <begin position="1"/>
        <end position="23"/>
    </location>
</feature>
<accession>A0A3B1BZK2</accession>
<dbReference type="GO" id="GO:0003924">
    <property type="term" value="F:GTPase activity"/>
    <property type="evidence" value="ECO:0007669"/>
    <property type="project" value="InterPro"/>
</dbReference>
<dbReference type="GO" id="GO:0005525">
    <property type="term" value="F:GTP binding"/>
    <property type="evidence" value="ECO:0007669"/>
    <property type="project" value="UniProtKB-KW"/>
</dbReference>
<keyword evidence="1" id="KW-0547">Nucleotide-binding</keyword>
<dbReference type="PANTHER" id="PTHR32120">
    <property type="entry name" value="SMALL RIBOSOMAL SUBUNIT BIOGENESIS GTPASE RSGA"/>
    <property type="match status" value="1"/>
</dbReference>
<dbReference type="CDD" id="cd01854">
    <property type="entry name" value="YjeQ_EngC"/>
    <property type="match status" value="1"/>
</dbReference>
<dbReference type="InterPro" id="IPR027417">
    <property type="entry name" value="P-loop_NTPase"/>
</dbReference>
<evidence type="ECO:0000259" key="4">
    <source>
        <dbReference type="PROSITE" id="PS50936"/>
    </source>
</evidence>
<dbReference type="InterPro" id="IPR004881">
    <property type="entry name" value="Ribosome_biogen_GTPase_RsgA"/>
</dbReference>
<dbReference type="Gene3D" id="1.10.40.50">
    <property type="entry name" value="Probable gtpase engc, domain 3"/>
    <property type="match status" value="1"/>
</dbReference>
<dbReference type="PROSITE" id="PS50936">
    <property type="entry name" value="ENGC_GTPASE"/>
    <property type="match status" value="1"/>
</dbReference>
<organism evidence="6">
    <name type="scientific">hydrothermal vent metagenome</name>
    <dbReference type="NCBI Taxonomy" id="652676"/>
    <lineage>
        <taxon>unclassified sequences</taxon>
        <taxon>metagenomes</taxon>
        <taxon>ecological metagenomes</taxon>
    </lineage>
</organism>
<dbReference type="NCBIfam" id="TIGR00157">
    <property type="entry name" value="ribosome small subunit-dependent GTPase A"/>
    <property type="match status" value="1"/>
</dbReference>
<dbReference type="Gene3D" id="2.40.50.140">
    <property type="entry name" value="Nucleic acid-binding proteins"/>
    <property type="match status" value="1"/>
</dbReference>
<dbReference type="NCBIfam" id="NF008931">
    <property type="entry name" value="PRK12288.1"/>
    <property type="match status" value="1"/>
</dbReference>
<protein>
    <submittedName>
        <fullName evidence="6">Ribosome small subunit biogenesis RbfA-release protein RsgA</fullName>
    </submittedName>
</protein>